<protein>
    <submittedName>
        <fullName evidence="2">Uncharacterized protein</fullName>
    </submittedName>
</protein>
<name>A0A8S5T725_9CAUD</name>
<organism evidence="2">
    <name type="scientific">Siphoviridae sp. ctmwf23</name>
    <dbReference type="NCBI Taxonomy" id="2827935"/>
    <lineage>
        <taxon>Viruses</taxon>
        <taxon>Duplodnaviria</taxon>
        <taxon>Heunggongvirae</taxon>
        <taxon>Uroviricota</taxon>
        <taxon>Caudoviricetes</taxon>
    </lineage>
</organism>
<evidence type="ECO:0000256" key="1">
    <source>
        <dbReference type="SAM" id="MobiDB-lite"/>
    </source>
</evidence>
<accession>A0A8S5T725</accession>
<proteinExistence type="predicted"/>
<feature type="region of interest" description="Disordered" evidence="1">
    <location>
        <begin position="896"/>
        <end position="933"/>
    </location>
</feature>
<dbReference type="EMBL" id="BK032763">
    <property type="protein sequence ID" value="DAF59141.1"/>
    <property type="molecule type" value="Genomic_DNA"/>
</dbReference>
<sequence length="933" mass="104957">MLEKARHFSPRSLIKKNMSNTTFKHYVAPFKDVSGDMWALIIAYPDTEETKSYPKVKEVRLGVPAVTLTTESEDALAPVVKGRLAFSLLEERADQRYRHLMQAPDGSVSVVLFYLEGKSSITDAELMKIPSLYDPMSNEWTKGYWRGVLDPESYKEPANQDTGYLVSFEANDFGRLSRVNLMEGGLDMDFLSKPRISVEDFVSYLVALGLGEWDKAVHKSDSFHDFMEVARYNIQFIAEHFSKSSGSDLFVDVSPFVGSQDKPITALEALERVLGSLSMRVEQGDGTLAVTDVSTLAGNEGLADYHINGWDEFLDYSPHNMEVKGNDAEFSALPAVGNITIVTKTHLNAVARAFDVPALITASDWSLVPRADVVSMNLPAWRYRTDHNVAGKWSQAIVQTEEITTGEDRNLFAIVWNTKSIHGFAPGIANQAYLDKTLFLVGDTINSIRPASPHYNLSLRAVDESGQATQLTLSANLLDSSRFIYQLPHSFANEALIKETELSNYISMLKWYRDQLNTPTDIPSNPLRVGSPWRMVVPSVPNDGRYGLRLDVPLLLSMSPDIYQGISEKTQERVAFSVPSVGRGYTYSEGKADRERAKNCIQEFKKFTDQFEEVRLYFRLTARGDKGVKYLYDLDVQRNDSVYVRRIRQLGWSNSVPHPNYTPHLTYGGGDNKLSWGTSWNHPRFSEEDIIGEGLYIPLPPEGYNTLELEVFSNVSFYKRNGETLEKFREWKLWSVPSAIVCQAPSLWISDAIGRRGEELSKDRRERFVFTSSTGEGSEAELHLSAGDGIVSVSPSIIHTKDGKPLSERGAIDKKSGYTQNTLAGFRAECFGAIYGSLPERGYELTGTFAYHHRTTLRRYAGMEWLAVAREIDIQMGTERGTYHQVRKPAVISSDSLSPEVLDGDRFSGERYDTSSPRYWDNPNRPTPPPRRR</sequence>
<feature type="compositionally biased region" description="Basic and acidic residues" evidence="1">
    <location>
        <begin position="903"/>
        <end position="913"/>
    </location>
</feature>
<reference evidence="2" key="1">
    <citation type="journal article" date="2021" name="Proc. Natl. Acad. Sci. U.S.A.">
        <title>A Catalog of Tens of Thousands of Viruses from Human Metagenomes Reveals Hidden Associations with Chronic Diseases.</title>
        <authorList>
            <person name="Tisza M.J."/>
            <person name="Buck C.B."/>
        </authorList>
    </citation>
    <scope>NUCLEOTIDE SEQUENCE</scope>
    <source>
        <strain evidence="2">Ctmwf23</strain>
    </source>
</reference>
<evidence type="ECO:0000313" key="2">
    <source>
        <dbReference type="EMBL" id="DAF59141.1"/>
    </source>
</evidence>